<dbReference type="GO" id="GO:0015293">
    <property type="term" value="F:symporter activity"/>
    <property type="evidence" value="ECO:0007669"/>
    <property type="project" value="InterPro"/>
</dbReference>
<feature type="transmembrane region" description="Helical" evidence="1">
    <location>
        <begin position="398"/>
        <end position="418"/>
    </location>
</feature>
<feature type="transmembrane region" description="Helical" evidence="1">
    <location>
        <begin position="251"/>
        <end position="273"/>
    </location>
</feature>
<feature type="transmembrane region" description="Helical" evidence="1">
    <location>
        <begin position="348"/>
        <end position="377"/>
    </location>
</feature>
<dbReference type="AlphaFoldDB" id="A0A160U0C5"/>
<evidence type="ECO:0000313" key="2">
    <source>
        <dbReference type="EMBL" id="CUS56004.1"/>
    </source>
</evidence>
<dbReference type="PANTHER" id="PTHR11328">
    <property type="entry name" value="MAJOR FACILITATOR SUPERFAMILY DOMAIN-CONTAINING PROTEIN"/>
    <property type="match status" value="1"/>
</dbReference>
<dbReference type="InterPro" id="IPR039672">
    <property type="entry name" value="MFS_2"/>
</dbReference>
<feature type="transmembrane region" description="Helical" evidence="1">
    <location>
        <begin position="86"/>
        <end position="102"/>
    </location>
</feature>
<dbReference type="GO" id="GO:0005886">
    <property type="term" value="C:plasma membrane"/>
    <property type="evidence" value="ECO:0007669"/>
    <property type="project" value="TreeGrafter"/>
</dbReference>
<keyword evidence="1" id="KW-0472">Membrane</keyword>
<dbReference type="InterPro" id="IPR036259">
    <property type="entry name" value="MFS_trans_sf"/>
</dbReference>
<feature type="transmembrane region" description="Helical" evidence="1">
    <location>
        <begin position="285"/>
        <end position="306"/>
    </location>
</feature>
<feature type="transmembrane region" description="Helical" evidence="1">
    <location>
        <begin position="155"/>
        <end position="176"/>
    </location>
</feature>
<dbReference type="EMBL" id="CZQD01000017">
    <property type="protein sequence ID" value="CUS56004.1"/>
    <property type="molecule type" value="Genomic_DNA"/>
</dbReference>
<accession>A0A160U0C5</accession>
<feature type="transmembrane region" description="Helical" evidence="1">
    <location>
        <begin position="196"/>
        <end position="215"/>
    </location>
</feature>
<keyword evidence="1" id="KW-0812">Transmembrane</keyword>
<dbReference type="PANTHER" id="PTHR11328:SF28">
    <property type="entry name" value="MAJOR FACILITATOR SUPERFAMILY DOMAIN-CONTAINING PROTEIN 12"/>
    <property type="match status" value="1"/>
</dbReference>
<gene>
    <name evidence="2" type="ORF">MGWOODY_Hyp7</name>
</gene>
<feature type="transmembrane region" description="Helical" evidence="1">
    <location>
        <begin position="438"/>
        <end position="459"/>
    </location>
</feature>
<feature type="transmembrane region" description="Helical" evidence="1">
    <location>
        <begin position="318"/>
        <end position="336"/>
    </location>
</feature>
<proteinExistence type="predicted"/>
<name>A0A160U0C5_9ZZZZ</name>
<protein>
    <submittedName>
        <fullName evidence="2">Melibiose carrier protein</fullName>
    </submittedName>
</protein>
<evidence type="ECO:0000256" key="1">
    <source>
        <dbReference type="SAM" id="Phobius"/>
    </source>
</evidence>
<sequence length="483" mass="52097">MAASLSVARKPSLLTRIAYGIGGAASGVKNNGFEYFLLLYYSQVLGISASLVAGALFLALVVDAVSDPVVGYWSDNVRTRFGRRHPFMYAAMLPLGVAYFLAWNPPAGLDSHGLFLWLVVITITVRLCFTFYEVPSLALAAELTQDYDARTSLMSFRYFFAWVGGLAIQVALLTMLLRPTETVKMGFFNLDGWHTYGLWAALTIVGAIAICAAGTHKYIPYLKAAPAARQLSVGKVFGEIFETVSNPSFRALFLATLFGLFASGISAALNQYINGFFWEFDTDQIAGLTAGVFVSAAIALVVAPIIGKTLGKKRGSIIIGLLAFTIAPAPVLARLLGFMPPNGSDTLYYLVLFITVFDLALIIATQMLMAAMVADIVEESELSTGRRSEGIFFAGISFIRKLSQGAGILTAAVVLSMADLRPGMQPGEVAETSLNKLGWGYAASLLVIWMLMILCISFYRISRESHEANLAALAARDDTDPTP</sequence>
<dbReference type="Pfam" id="PF13347">
    <property type="entry name" value="MFS_2"/>
    <property type="match status" value="1"/>
</dbReference>
<reference evidence="2" key="1">
    <citation type="submission" date="2015-10" db="EMBL/GenBank/DDBJ databases">
        <authorList>
            <person name="Gilbert D.G."/>
        </authorList>
    </citation>
    <scope>NUCLEOTIDE SEQUENCE</scope>
</reference>
<dbReference type="GO" id="GO:0008643">
    <property type="term" value="P:carbohydrate transport"/>
    <property type="evidence" value="ECO:0007669"/>
    <property type="project" value="InterPro"/>
</dbReference>
<dbReference type="SUPFAM" id="SSF103473">
    <property type="entry name" value="MFS general substrate transporter"/>
    <property type="match status" value="1"/>
</dbReference>
<dbReference type="Gene3D" id="1.20.1250.20">
    <property type="entry name" value="MFS general substrate transporter like domains"/>
    <property type="match status" value="1"/>
</dbReference>
<organism evidence="2">
    <name type="scientific">hydrothermal vent metagenome</name>
    <dbReference type="NCBI Taxonomy" id="652676"/>
    <lineage>
        <taxon>unclassified sequences</taxon>
        <taxon>metagenomes</taxon>
        <taxon>ecological metagenomes</taxon>
    </lineage>
</organism>
<feature type="transmembrane region" description="Helical" evidence="1">
    <location>
        <begin position="40"/>
        <end position="65"/>
    </location>
</feature>
<feature type="transmembrane region" description="Helical" evidence="1">
    <location>
        <begin position="114"/>
        <end position="134"/>
    </location>
</feature>
<keyword evidence="1" id="KW-1133">Transmembrane helix</keyword>